<dbReference type="Proteomes" id="UP000198640">
    <property type="component" value="Unassembled WGS sequence"/>
</dbReference>
<dbReference type="OrthoDB" id="9770036at2"/>
<dbReference type="GO" id="GO:0044874">
    <property type="term" value="P:lipoprotein localization to outer membrane"/>
    <property type="evidence" value="ECO:0007669"/>
    <property type="project" value="TreeGrafter"/>
</dbReference>
<keyword evidence="11" id="KW-1185">Reference proteome</keyword>
<dbReference type="EMBL" id="FNOY01000004">
    <property type="protein sequence ID" value="SDX59421.1"/>
    <property type="molecule type" value="Genomic_DNA"/>
</dbReference>
<feature type="transmembrane region" description="Helical" evidence="7">
    <location>
        <begin position="326"/>
        <end position="348"/>
    </location>
</feature>
<evidence type="ECO:0000313" key="10">
    <source>
        <dbReference type="EMBL" id="SDX59421.1"/>
    </source>
</evidence>
<proteinExistence type="inferred from homology"/>
<dbReference type="GO" id="GO:0098797">
    <property type="term" value="C:plasma membrane protein complex"/>
    <property type="evidence" value="ECO:0007669"/>
    <property type="project" value="TreeGrafter"/>
</dbReference>
<evidence type="ECO:0000259" key="9">
    <source>
        <dbReference type="Pfam" id="PF12704"/>
    </source>
</evidence>
<evidence type="ECO:0000256" key="6">
    <source>
        <dbReference type="ARBA" id="ARBA00023136"/>
    </source>
</evidence>
<name>A0A1H3CZ51_9PROT</name>
<comment type="similarity">
    <text evidence="2">Belongs to the ABC-4 integral membrane protein family. LolC/E subfamily.</text>
</comment>
<dbReference type="Pfam" id="PF12704">
    <property type="entry name" value="MacB_PCD"/>
    <property type="match status" value="1"/>
</dbReference>
<evidence type="ECO:0000256" key="5">
    <source>
        <dbReference type="ARBA" id="ARBA00022989"/>
    </source>
</evidence>
<dbReference type="PANTHER" id="PTHR30489">
    <property type="entry name" value="LIPOPROTEIN-RELEASING SYSTEM TRANSMEMBRANE PROTEIN LOLE"/>
    <property type="match status" value="1"/>
</dbReference>
<gene>
    <name evidence="10" type="ORF">SAMN05421881_10048</name>
</gene>
<evidence type="ECO:0000256" key="2">
    <source>
        <dbReference type="ARBA" id="ARBA00005236"/>
    </source>
</evidence>
<keyword evidence="3" id="KW-1003">Cell membrane</keyword>
<feature type="domain" description="MacB-like periplasmic core" evidence="9">
    <location>
        <begin position="22"/>
        <end position="244"/>
    </location>
</feature>
<dbReference type="InterPro" id="IPR051447">
    <property type="entry name" value="Lipoprotein-release_system"/>
</dbReference>
<evidence type="ECO:0000313" key="11">
    <source>
        <dbReference type="Proteomes" id="UP000198640"/>
    </source>
</evidence>
<keyword evidence="5 7" id="KW-1133">Transmembrane helix</keyword>
<dbReference type="InterPro" id="IPR025857">
    <property type="entry name" value="MacB_PCD"/>
</dbReference>
<dbReference type="PANTHER" id="PTHR30489:SF0">
    <property type="entry name" value="LIPOPROTEIN-RELEASING SYSTEM TRANSMEMBRANE PROTEIN LOLE"/>
    <property type="match status" value="1"/>
</dbReference>
<dbReference type="Pfam" id="PF02687">
    <property type="entry name" value="FtsX"/>
    <property type="match status" value="1"/>
</dbReference>
<dbReference type="STRING" id="44576.SAMN05421881_10048"/>
<keyword evidence="6 7" id="KW-0472">Membrane</keyword>
<feature type="transmembrane region" description="Helical" evidence="7">
    <location>
        <begin position="368"/>
        <end position="392"/>
    </location>
</feature>
<dbReference type="InterPro" id="IPR003838">
    <property type="entry name" value="ABC3_permease_C"/>
</dbReference>
<sequence>MLRTWSNFSLSLRNLARHKRRSGISIGSVAFGITALILASGFIEWIFDDFRETTIKSQLGHLQIVRPGYHEMGKADPYAFLLPDNLPQLHNSGDEIHQIAAIVPRLSFSGLISHDEATLSFIGEGIDPQEQLYFGDALQISAGKNLSPDRPHHLIMGEGLARNLGVAVKDQVVLLVNTASGGLNAVEMTVGGLFSTVTKSYDDNALRLPIETARELLRTPGAHSWVVLLNDTDQTDMVLAKLRATLPSDQFEIVPWHELADFYNKTTVLLAKQVQAVKLVIALIILLSISNTMTTNVMERTGEIGTAMALGVKRTGILRQFLHEGMLIGCIGGLVGIGLGLLLAEMISNIGIPMPPPPGMARGYTGEILVSSNMILEAFLLAILTTLIASIYPAWKASRMQIVDALRHNR</sequence>
<feature type="transmembrane region" description="Helical" evidence="7">
    <location>
        <begin position="21"/>
        <end position="47"/>
    </location>
</feature>
<organism evidence="10 11">
    <name type="scientific">Nitrosomonas halophila</name>
    <dbReference type="NCBI Taxonomy" id="44576"/>
    <lineage>
        <taxon>Bacteria</taxon>
        <taxon>Pseudomonadati</taxon>
        <taxon>Pseudomonadota</taxon>
        <taxon>Betaproteobacteria</taxon>
        <taxon>Nitrosomonadales</taxon>
        <taxon>Nitrosomonadaceae</taxon>
        <taxon>Nitrosomonas</taxon>
    </lineage>
</organism>
<evidence type="ECO:0000259" key="8">
    <source>
        <dbReference type="Pfam" id="PF02687"/>
    </source>
</evidence>
<dbReference type="AlphaFoldDB" id="A0A1H3CZ51"/>
<evidence type="ECO:0000256" key="3">
    <source>
        <dbReference type="ARBA" id="ARBA00022475"/>
    </source>
</evidence>
<evidence type="ECO:0000256" key="7">
    <source>
        <dbReference type="SAM" id="Phobius"/>
    </source>
</evidence>
<protein>
    <submittedName>
        <fullName evidence="10">Putative ABC transport system permease protein</fullName>
    </submittedName>
</protein>
<feature type="domain" description="ABC3 transporter permease C-terminal" evidence="8">
    <location>
        <begin position="279"/>
        <end position="402"/>
    </location>
</feature>
<evidence type="ECO:0000256" key="1">
    <source>
        <dbReference type="ARBA" id="ARBA00004651"/>
    </source>
</evidence>
<keyword evidence="4 7" id="KW-0812">Transmembrane</keyword>
<reference evidence="10 11" key="1">
    <citation type="submission" date="2016-10" db="EMBL/GenBank/DDBJ databases">
        <authorList>
            <person name="de Groot N.N."/>
        </authorList>
    </citation>
    <scope>NUCLEOTIDE SEQUENCE [LARGE SCALE GENOMIC DNA]</scope>
    <source>
        <strain evidence="10 11">Nm1</strain>
    </source>
</reference>
<comment type="subcellular location">
    <subcellularLocation>
        <location evidence="1">Cell membrane</location>
        <topology evidence="1">Multi-pass membrane protein</topology>
    </subcellularLocation>
</comment>
<accession>A0A1H3CZ51</accession>
<evidence type="ECO:0000256" key="4">
    <source>
        <dbReference type="ARBA" id="ARBA00022692"/>
    </source>
</evidence>
<dbReference type="RefSeq" id="WP_090411453.1">
    <property type="nucleotide sequence ID" value="NZ_FNOY01000004.1"/>
</dbReference>
<feature type="transmembrane region" description="Helical" evidence="7">
    <location>
        <begin position="279"/>
        <end position="298"/>
    </location>
</feature>